<protein>
    <submittedName>
        <fullName evidence="2">Short subunit dehydrogenase-like uncharacterized protein</fullName>
    </submittedName>
</protein>
<dbReference type="InterPro" id="IPR051276">
    <property type="entry name" value="Saccharopine_DH-like_oxidrdct"/>
</dbReference>
<evidence type="ECO:0000313" key="2">
    <source>
        <dbReference type="EMBL" id="TCP57056.1"/>
    </source>
</evidence>
<dbReference type="GO" id="GO:0005886">
    <property type="term" value="C:plasma membrane"/>
    <property type="evidence" value="ECO:0007669"/>
    <property type="project" value="TreeGrafter"/>
</dbReference>
<gene>
    <name evidence="2" type="ORF">EV191_1011008</name>
</gene>
<reference evidence="2 3" key="1">
    <citation type="submission" date="2019-03" db="EMBL/GenBank/DDBJ databases">
        <title>Genomic Encyclopedia of Type Strains, Phase IV (KMG-IV): sequencing the most valuable type-strain genomes for metagenomic binning, comparative biology and taxonomic classification.</title>
        <authorList>
            <person name="Goeker M."/>
        </authorList>
    </citation>
    <scope>NUCLEOTIDE SEQUENCE [LARGE SCALE GENOMIC DNA]</scope>
    <source>
        <strain evidence="2 3">DSM 45765</strain>
    </source>
</reference>
<dbReference type="Pfam" id="PF03435">
    <property type="entry name" value="Sacchrp_dh_NADP"/>
    <property type="match status" value="1"/>
</dbReference>
<dbReference type="EMBL" id="SLXQ01000001">
    <property type="protein sequence ID" value="TCP57056.1"/>
    <property type="molecule type" value="Genomic_DNA"/>
</dbReference>
<dbReference type="PANTHER" id="PTHR12286">
    <property type="entry name" value="SACCHAROPINE DEHYDROGENASE-LIKE OXIDOREDUCTASE"/>
    <property type="match status" value="1"/>
</dbReference>
<sequence>MRDGRDYDIVLFGATGFTGALTAEYLAGALPEGCRLALAGRNQGKLADLRGRLAAINPACGELGLLEADVTRPDSLAELARSARVVISTVGPYVRFGEPLVAACAEAGTDYLDLTGEPEFPDRMYLRYHERARQTGARLIHAAGFESIPPDLGAYFTVQQLPADVPLRVTGSLRMNGRFSGGTLASALTAFARGKQTLSAARARGRLEPKPAGRKVGSTELWVCRDRELGAWLLPMPTIDPQVVRRSARALDAYGPDFRYGHFLAVRRLPVAAGLGVGAAGAVLLAQLPPVRSWLSNRLAPGEGPSAEQRAQSWFKLRFVGEGGGRRVVTQVSGGDPGYSETAKMLAEAALCLAVDELPETAGQVTPAVALGQPLIDRLQRAGLTFEILDERAA</sequence>
<dbReference type="Proteomes" id="UP000294911">
    <property type="component" value="Unassembled WGS sequence"/>
</dbReference>
<proteinExistence type="predicted"/>
<keyword evidence="3" id="KW-1185">Reference proteome</keyword>
<name>A0A4V2SV56_9PSEU</name>
<dbReference type="Gene3D" id="3.40.50.720">
    <property type="entry name" value="NAD(P)-binding Rossmann-like Domain"/>
    <property type="match status" value="1"/>
</dbReference>
<dbReference type="InterPro" id="IPR005097">
    <property type="entry name" value="Sacchrp_dh_NADP-bd"/>
</dbReference>
<comment type="caution">
    <text evidence="2">The sequence shown here is derived from an EMBL/GenBank/DDBJ whole genome shotgun (WGS) entry which is preliminary data.</text>
</comment>
<dbReference type="RefSeq" id="WP_132875579.1">
    <property type="nucleotide sequence ID" value="NZ_SLXQ01000001.1"/>
</dbReference>
<accession>A0A4V2SV56</accession>
<evidence type="ECO:0000313" key="3">
    <source>
        <dbReference type="Proteomes" id="UP000294911"/>
    </source>
</evidence>
<dbReference type="InterPro" id="IPR036291">
    <property type="entry name" value="NAD(P)-bd_dom_sf"/>
</dbReference>
<dbReference type="AlphaFoldDB" id="A0A4V2SV56"/>
<organism evidence="2 3">
    <name type="scientific">Tamaricihabitans halophyticus</name>
    <dbReference type="NCBI Taxonomy" id="1262583"/>
    <lineage>
        <taxon>Bacteria</taxon>
        <taxon>Bacillati</taxon>
        <taxon>Actinomycetota</taxon>
        <taxon>Actinomycetes</taxon>
        <taxon>Pseudonocardiales</taxon>
        <taxon>Pseudonocardiaceae</taxon>
        <taxon>Tamaricihabitans</taxon>
    </lineage>
</organism>
<dbReference type="SUPFAM" id="SSF51735">
    <property type="entry name" value="NAD(P)-binding Rossmann-fold domains"/>
    <property type="match status" value="1"/>
</dbReference>
<dbReference type="PANTHER" id="PTHR12286:SF5">
    <property type="entry name" value="SACCHAROPINE DEHYDROGENASE-LIKE OXIDOREDUCTASE"/>
    <property type="match status" value="1"/>
</dbReference>
<dbReference type="OrthoDB" id="4369409at2"/>
<evidence type="ECO:0000259" key="1">
    <source>
        <dbReference type="Pfam" id="PF03435"/>
    </source>
</evidence>
<dbReference type="GO" id="GO:0009247">
    <property type="term" value="P:glycolipid biosynthetic process"/>
    <property type="evidence" value="ECO:0007669"/>
    <property type="project" value="TreeGrafter"/>
</dbReference>
<feature type="domain" description="Saccharopine dehydrogenase NADP binding" evidence="1">
    <location>
        <begin position="9"/>
        <end position="137"/>
    </location>
</feature>